<proteinExistence type="predicted"/>
<evidence type="ECO:0000313" key="3">
    <source>
        <dbReference type="Proteomes" id="UP001642484"/>
    </source>
</evidence>
<reference evidence="2 3" key="1">
    <citation type="submission" date="2024-02" db="EMBL/GenBank/DDBJ databases">
        <authorList>
            <person name="Chen Y."/>
            <person name="Shah S."/>
            <person name="Dougan E. K."/>
            <person name="Thang M."/>
            <person name="Chan C."/>
        </authorList>
    </citation>
    <scope>NUCLEOTIDE SEQUENCE [LARGE SCALE GENOMIC DNA]</scope>
</reference>
<dbReference type="PANTHER" id="PTHR46023:SF6">
    <property type="entry name" value="LIPASE CLASS 3 FAMILY PROTEIN"/>
    <property type="match status" value="1"/>
</dbReference>
<sequence length="280" mass="29844">MVWGRSSSLAIMLAGTAHEGFSKTAQKLLKDIEPLLKEELAANPAYQLVFCGHSMGGALGAMCVAILRAKARIPETCEAYAWARGCRAYGIGTPAVLSRNLGEALAADKAVITAVNAQDWSPRASLSNATELLDDLCQLSVARTVARLVSGSGYASRGPEQPEVEQLPPGILLQIVPGQETKLLQATVTDYRHSFPAWPDVAAHIPLAYVEGLASGLQKYIAADLTLSFCQQPALQALRRVMTSSASACDKAKLPPEPDKARQVVSENLQHVCGINIMPL</sequence>
<name>A0ABP0S1M6_9DINO</name>
<evidence type="ECO:0000259" key="1">
    <source>
        <dbReference type="Pfam" id="PF01764"/>
    </source>
</evidence>
<organism evidence="2 3">
    <name type="scientific">Durusdinium trenchii</name>
    <dbReference type="NCBI Taxonomy" id="1381693"/>
    <lineage>
        <taxon>Eukaryota</taxon>
        <taxon>Sar</taxon>
        <taxon>Alveolata</taxon>
        <taxon>Dinophyceae</taxon>
        <taxon>Suessiales</taxon>
        <taxon>Symbiodiniaceae</taxon>
        <taxon>Durusdinium</taxon>
    </lineage>
</organism>
<dbReference type="EMBL" id="CAXAMN010026850">
    <property type="protein sequence ID" value="CAK9106252.1"/>
    <property type="molecule type" value="Genomic_DNA"/>
</dbReference>
<protein>
    <recommendedName>
        <fullName evidence="1">Fungal lipase-type domain-containing protein</fullName>
    </recommendedName>
</protein>
<evidence type="ECO:0000313" key="2">
    <source>
        <dbReference type="EMBL" id="CAK9106252.1"/>
    </source>
</evidence>
<dbReference type="Gene3D" id="3.40.50.1820">
    <property type="entry name" value="alpha/beta hydrolase"/>
    <property type="match status" value="1"/>
</dbReference>
<comment type="caution">
    <text evidence="2">The sequence shown here is derived from an EMBL/GenBank/DDBJ whole genome shotgun (WGS) entry which is preliminary data.</text>
</comment>
<feature type="domain" description="Fungal lipase-type" evidence="1">
    <location>
        <begin position="14"/>
        <end position="126"/>
    </location>
</feature>
<keyword evidence="3" id="KW-1185">Reference proteome</keyword>
<dbReference type="Proteomes" id="UP001642484">
    <property type="component" value="Unassembled WGS sequence"/>
</dbReference>
<dbReference type="InterPro" id="IPR002921">
    <property type="entry name" value="Fungal_lipase-type"/>
</dbReference>
<dbReference type="Pfam" id="PF01764">
    <property type="entry name" value="Lipase_3"/>
    <property type="match status" value="1"/>
</dbReference>
<dbReference type="SUPFAM" id="SSF53474">
    <property type="entry name" value="alpha/beta-Hydrolases"/>
    <property type="match status" value="1"/>
</dbReference>
<dbReference type="InterPro" id="IPR029058">
    <property type="entry name" value="AB_hydrolase_fold"/>
</dbReference>
<accession>A0ABP0S1M6</accession>
<dbReference type="PANTHER" id="PTHR46023">
    <property type="entry name" value="LIPASE CLASS 3 PROTEIN-LIKE"/>
    <property type="match status" value="1"/>
</dbReference>
<gene>
    <name evidence="2" type="ORF">CCMP2556_LOCUS49674</name>
</gene>